<gene>
    <name evidence="1" type="ORF">Tci_916526</name>
</gene>
<comment type="caution">
    <text evidence="1">The sequence shown here is derived from an EMBL/GenBank/DDBJ whole genome shotgun (WGS) entry which is preliminary data.</text>
</comment>
<protein>
    <submittedName>
        <fullName evidence="1">Uncharacterized protein</fullName>
    </submittedName>
</protein>
<evidence type="ECO:0000313" key="1">
    <source>
        <dbReference type="EMBL" id="GFD44557.1"/>
    </source>
</evidence>
<sequence length="143" mass="16355">SYDLMVFCAEAAPKTRAEFMAWFDVQTNWSESSYDDPSVTTPKLRAWLLDMTKIFPDMNGPDASEEHESAYETDYSIGKSIIYVAFSWSLYNEANQAVISLAKKHQVGLFDASGTSIFFPLNGELKPIEELQEQPQEIKKPWW</sequence>
<feature type="non-terminal residue" evidence="1">
    <location>
        <position position="1"/>
    </location>
</feature>
<dbReference type="AlphaFoldDB" id="A0A699WB91"/>
<proteinExistence type="predicted"/>
<name>A0A699WB91_TANCI</name>
<dbReference type="EMBL" id="BKCJ011625412">
    <property type="protein sequence ID" value="GFD44557.1"/>
    <property type="molecule type" value="Genomic_DNA"/>
</dbReference>
<accession>A0A699WB91</accession>
<reference evidence="1" key="1">
    <citation type="journal article" date="2019" name="Sci. Rep.">
        <title>Draft genome of Tanacetum cinerariifolium, the natural source of mosquito coil.</title>
        <authorList>
            <person name="Yamashiro T."/>
            <person name="Shiraishi A."/>
            <person name="Satake H."/>
            <person name="Nakayama K."/>
        </authorList>
    </citation>
    <scope>NUCLEOTIDE SEQUENCE</scope>
</reference>
<organism evidence="1">
    <name type="scientific">Tanacetum cinerariifolium</name>
    <name type="common">Dalmatian daisy</name>
    <name type="synonym">Chrysanthemum cinerariifolium</name>
    <dbReference type="NCBI Taxonomy" id="118510"/>
    <lineage>
        <taxon>Eukaryota</taxon>
        <taxon>Viridiplantae</taxon>
        <taxon>Streptophyta</taxon>
        <taxon>Embryophyta</taxon>
        <taxon>Tracheophyta</taxon>
        <taxon>Spermatophyta</taxon>
        <taxon>Magnoliopsida</taxon>
        <taxon>eudicotyledons</taxon>
        <taxon>Gunneridae</taxon>
        <taxon>Pentapetalae</taxon>
        <taxon>asterids</taxon>
        <taxon>campanulids</taxon>
        <taxon>Asterales</taxon>
        <taxon>Asteraceae</taxon>
        <taxon>Asteroideae</taxon>
        <taxon>Anthemideae</taxon>
        <taxon>Anthemidinae</taxon>
        <taxon>Tanacetum</taxon>
    </lineage>
</organism>
<feature type="non-terminal residue" evidence="1">
    <location>
        <position position="143"/>
    </location>
</feature>